<organism evidence="2 3">
    <name type="scientific">Sphingomonas gellani</name>
    <dbReference type="NCBI Taxonomy" id="1166340"/>
    <lineage>
        <taxon>Bacteria</taxon>
        <taxon>Pseudomonadati</taxon>
        <taxon>Pseudomonadota</taxon>
        <taxon>Alphaproteobacteria</taxon>
        <taxon>Sphingomonadales</taxon>
        <taxon>Sphingomonadaceae</taxon>
        <taxon>Sphingomonas</taxon>
    </lineage>
</organism>
<gene>
    <name evidence="2" type="ORF">SAMN05192583_0091</name>
</gene>
<keyword evidence="1" id="KW-0812">Transmembrane</keyword>
<name>A0A1H7Y4U9_9SPHN</name>
<dbReference type="AlphaFoldDB" id="A0A1H7Y4U9"/>
<accession>A0A1H7Y4U9</accession>
<keyword evidence="1" id="KW-0472">Membrane</keyword>
<protein>
    <submittedName>
        <fullName evidence="2">Uncharacterized protein</fullName>
    </submittedName>
</protein>
<reference evidence="3" key="1">
    <citation type="submission" date="2016-10" db="EMBL/GenBank/DDBJ databases">
        <authorList>
            <person name="Varghese N."/>
            <person name="Submissions S."/>
        </authorList>
    </citation>
    <scope>NUCLEOTIDE SEQUENCE [LARGE SCALE GENOMIC DNA]</scope>
    <source>
        <strain evidence="3">S6-262</strain>
    </source>
</reference>
<keyword evidence="3" id="KW-1185">Reference proteome</keyword>
<dbReference type="Proteomes" id="UP000199206">
    <property type="component" value="Unassembled WGS sequence"/>
</dbReference>
<evidence type="ECO:0000313" key="3">
    <source>
        <dbReference type="Proteomes" id="UP000199206"/>
    </source>
</evidence>
<evidence type="ECO:0000256" key="1">
    <source>
        <dbReference type="SAM" id="Phobius"/>
    </source>
</evidence>
<keyword evidence="1" id="KW-1133">Transmembrane helix</keyword>
<evidence type="ECO:0000313" key="2">
    <source>
        <dbReference type="EMBL" id="SEM41003.1"/>
    </source>
</evidence>
<feature type="transmembrane region" description="Helical" evidence="1">
    <location>
        <begin position="86"/>
        <end position="107"/>
    </location>
</feature>
<dbReference type="STRING" id="1166340.SAMN05192583_0091"/>
<proteinExistence type="predicted"/>
<sequence>MALKGLIRLWLVVTLIGVPAMTIRDYSKASRLWGDINQSIYDQCARDAEAVGDYNPHGDCIHSRGGYKNVYQHENETAVSWWAKGLGLFFLVDLVLTGLLVAGFLVLRWVMRGFRQKPE</sequence>
<dbReference type="EMBL" id="FOCF01000001">
    <property type="protein sequence ID" value="SEM41003.1"/>
    <property type="molecule type" value="Genomic_DNA"/>
</dbReference>